<name>A0A080LWX5_9PROT</name>
<evidence type="ECO:0000313" key="1">
    <source>
        <dbReference type="EMBL" id="KFB73208.1"/>
    </source>
</evidence>
<dbReference type="AlphaFoldDB" id="A0A080LWX5"/>
<proteinExistence type="predicted"/>
<gene>
    <name evidence="1" type="ORF">AW09_001545</name>
</gene>
<dbReference type="Proteomes" id="UP000020077">
    <property type="component" value="Unassembled WGS sequence"/>
</dbReference>
<organism evidence="1 2">
    <name type="scientific">Candidatus Accumulibacter phosphatis</name>
    <dbReference type="NCBI Taxonomy" id="327160"/>
    <lineage>
        <taxon>Bacteria</taxon>
        <taxon>Pseudomonadati</taxon>
        <taxon>Pseudomonadota</taxon>
        <taxon>Betaproteobacteria</taxon>
        <taxon>Candidatus Accumulibacter</taxon>
    </lineage>
</organism>
<comment type="caution">
    <text evidence="1">The sequence shown here is derived from an EMBL/GenBank/DDBJ whole genome shotgun (WGS) entry which is preliminary data.</text>
</comment>
<evidence type="ECO:0000313" key="2">
    <source>
        <dbReference type="Proteomes" id="UP000020077"/>
    </source>
</evidence>
<dbReference type="EMBL" id="JDVG02000265">
    <property type="protein sequence ID" value="KFB73208.1"/>
    <property type="molecule type" value="Genomic_DNA"/>
</dbReference>
<protein>
    <submittedName>
        <fullName evidence="1">Uncharacterized protein</fullName>
    </submittedName>
</protein>
<accession>A0A080LWX5</accession>
<sequence length="72" mass="7445">MRACHQSACSIFAVSGQPGSALRGISHSRQVLSIAAFSDSRKGSSLACHCSQMTSISALLAIDLSVMCGTRS</sequence>
<reference evidence="1 2" key="1">
    <citation type="submission" date="2014-02" db="EMBL/GenBank/DDBJ databases">
        <title>Expanding our view of genomic diversity in Candidatus Accumulibacter clades.</title>
        <authorList>
            <person name="Skennerton C.T."/>
            <person name="Barr J.J."/>
            <person name="Slater F.R."/>
            <person name="Bond P.L."/>
            <person name="Tyson G.W."/>
        </authorList>
    </citation>
    <scope>NUCLEOTIDE SEQUENCE [LARGE SCALE GENOMIC DNA]</scope>
    <source>
        <strain evidence="2">BA-91</strain>
    </source>
</reference>